<keyword evidence="10" id="KW-1133">Transmembrane helix</keyword>
<accession>A0A4Q0T3A7</accession>
<dbReference type="CDD" id="cd00075">
    <property type="entry name" value="HATPase"/>
    <property type="match status" value="1"/>
</dbReference>
<keyword evidence="8" id="KW-0902">Two-component regulatory system</keyword>
<keyword evidence="3" id="KW-0597">Phosphoprotein</keyword>
<comment type="catalytic activity">
    <reaction evidence="1">
        <text>ATP + protein L-histidine = ADP + protein N-phospho-L-histidine.</text>
        <dbReference type="EC" id="2.7.13.3"/>
    </reaction>
</comment>
<dbReference type="SUPFAM" id="SSF47384">
    <property type="entry name" value="Homodimeric domain of signal transducing histidine kinase"/>
    <property type="match status" value="1"/>
</dbReference>
<dbReference type="Pfam" id="PF25487">
    <property type="entry name" value="ETR1_N"/>
    <property type="match status" value="1"/>
</dbReference>
<dbReference type="InterPro" id="IPR036890">
    <property type="entry name" value="HATPase_C_sf"/>
</dbReference>
<reference evidence="12 13" key="1">
    <citation type="submission" date="2018-11" db="EMBL/GenBank/DDBJ databases">
        <authorList>
            <person name="Mardanov A.V."/>
            <person name="Ravin N.V."/>
            <person name="Dedysh S.N."/>
        </authorList>
    </citation>
    <scope>NUCLEOTIDE SEQUENCE [LARGE SCALE GENOMIC DNA]</scope>
    <source>
        <strain evidence="12 13">AF10</strain>
    </source>
</reference>
<evidence type="ECO:0000256" key="1">
    <source>
        <dbReference type="ARBA" id="ARBA00000085"/>
    </source>
</evidence>
<keyword evidence="9" id="KW-0175">Coiled coil</keyword>
<comment type="caution">
    <text evidence="12">The sequence shown here is derived from an EMBL/GenBank/DDBJ whole genome shotgun (WGS) entry which is preliminary data.</text>
</comment>
<feature type="transmembrane region" description="Helical" evidence="10">
    <location>
        <begin position="120"/>
        <end position="140"/>
    </location>
</feature>
<dbReference type="Gene3D" id="3.30.565.10">
    <property type="entry name" value="Histidine kinase-like ATPase, C-terminal domain"/>
    <property type="match status" value="1"/>
</dbReference>
<proteinExistence type="predicted"/>
<evidence type="ECO:0000256" key="10">
    <source>
        <dbReference type="SAM" id="Phobius"/>
    </source>
</evidence>
<dbReference type="Gene3D" id="1.10.287.130">
    <property type="match status" value="1"/>
</dbReference>
<dbReference type="PRINTS" id="PR00344">
    <property type="entry name" value="BCTRLSENSOR"/>
</dbReference>
<sequence>MSQIYGLFAVSLTYENYRSAGSQGDAASVRSIEPSLFDPVAEDGSWGLKCRSERSNFLSRGPPMFQPVELMPHAVCWAAAPNLIWTMVVTNLVTFLSYLSICVTLLYLVSRTRRVIARDWAYFVVGFALFIVACGSTHLLEVITTWIPVFWIDAGTNVITALLSGYVAIMLIKRASAIGFAISDYADRLANAEEEKRAIEEKLLSARKLEDWSRLSTVIAHEIGNPLEAIQNMLYLITTDPESSPGSVELAEQAQQEVERVITISRSTLSFHRESKQPEMIDLRSVCESVRFLLQSIIDDKGIEFEIIGEGPFLIEAFPGETRQVILNLARNACEAISERGRGVSLSLSSALNGVELQIADEGIGISSATLSTLFEFGKTTKGDQGNGLGLWSVKQILSKHGGTISLASSSSSGTRFVLWWPENHPSMSQTGATAA</sequence>
<keyword evidence="13" id="KW-1185">Reference proteome</keyword>
<dbReference type="PANTHER" id="PTHR43065">
    <property type="entry name" value="SENSOR HISTIDINE KINASE"/>
    <property type="match status" value="1"/>
</dbReference>
<keyword evidence="10" id="KW-0472">Membrane</keyword>
<name>A0A4Q0T3A7_9BACT</name>
<evidence type="ECO:0000256" key="4">
    <source>
        <dbReference type="ARBA" id="ARBA00022679"/>
    </source>
</evidence>
<dbReference type="PANTHER" id="PTHR43065:SF10">
    <property type="entry name" value="PEROXIDE STRESS-ACTIVATED HISTIDINE KINASE MAK3"/>
    <property type="match status" value="1"/>
</dbReference>
<evidence type="ECO:0000256" key="8">
    <source>
        <dbReference type="ARBA" id="ARBA00023012"/>
    </source>
</evidence>
<keyword evidence="5" id="KW-0547">Nucleotide-binding</keyword>
<dbReference type="GO" id="GO:0000155">
    <property type="term" value="F:phosphorelay sensor kinase activity"/>
    <property type="evidence" value="ECO:0007669"/>
    <property type="project" value="InterPro"/>
</dbReference>
<dbReference type="GO" id="GO:0005524">
    <property type="term" value="F:ATP binding"/>
    <property type="evidence" value="ECO:0007669"/>
    <property type="project" value="UniProtKB-KW"/>
</dbReference>
<evidence type="ECO:0000256" key="5">
    <source>
        <dbReference type="ARBA" id="ARBA00022741"/>
    </source>
</evidence>
<gene>
    <name evidence="12" type="ORF">GRAN_1505</name>
</gene>
<keyword evidence="6 12" id="KW-0418">Kinase</keyword>
<dbReference type="CDD" id="cd00082">
    <property type="entry name" value="HisKA"/>
    <property type="match status" value="1"/>
</dbReference>
<evidence type="ECO:0000313" key="12">
    <source>
        <dbReference type="EMBL" id="RXH58195.1"/>
    </source>
</evidence>
<dbReference type="InterPro" id="IPR005467">
    <property type="entry name" value="His_kinase_dom"/>
</dbReference>
<dbReference type="PROSITE" id="PS50109">
    <property type="entry name" value="HIS_KIN"/>
    <property type="match status" value="1"/>
</dbReference>
<dbReference type="SUPFAM" id="SSF55874">
    <property type="entry name" value="ATPase domain of HSP90 chaperone/DNA topoisomerase II/histidine kinase"/>
    <property type="match status" value="1"/>
</dbReference>
<dbReference type="EMBL" id="RDSM01000001">
    <property type="protein sequence ID" value="RXH58195.1"/>
    <property type="molecule type" value="Genomic_DNA"/>
</dbReference>
<keyword evidence="4" id="KW-0808">Transferase</keyword>
<keyword evidence="7" id="KW-0067">ATP-binding</keyword>
<dbReference type="EC" id="2.7.13.3" evidence="2"/>
<feature type="domain" description="Histidine kinase" evidence="11">
    <location>
        <begin position="218"/>
        <end position="425"/>
    </location>
</feature>
<evidence type="ECO:0000259" key="11">
    <source>
        <dbReference type="PROSITE" id="PS50109"/>
    </source>
</evidence>
<feature type="coiled-coil region" evidence="9">
    <location>
        <begin position="182"/>
        <end position="209"/>
    </location>
</feature>
<dbReference type="Pfam" id="PF02518">
    <property type="entry name" value="HATPase_c"/>
    <property type="match status" value="1"/>
</dbReference>
<dbReference type="SMART" id="SM00388">
    <property type="entry name" value="HisKA"/>
    <property type="match status" value="1"/>
</dbReference>
<dbReference type="AlphaFoldDB" id="A0A4Q0T3A7"/>
<feature type="transmembrane region" description="Helical" evidence="10">
    <location>
        <begin position="146"/>
        <end position="172"/>
    </location>
</feature>
<dbReference type="InterPro" id="IPR003661">
    <property type="entry name" value="HisK_dim/P_dom"/>
</dbReference>
<protein>
    <recommendedName>
        <fullName evidence="2">histidine kinase</fullName>
        <ecNumber evidence="2">2.7.13.3</ecNumber>
    </recommendedName>
</protein>
<dbReference type="Proteomes" id="UP000289437">
    <property type="component" value="Unassembled WGS sequence"/>
</dbReference>
<evidence type="ECO:0000256" key="9">
    <source>
        <dbReference type="SAM" id="Coils"/>
    </source>
</evidence>
<dbReference type="SMART" id="SM00387">
    <property type="entry name" value="HATPase_c"/>
    <property type="match status" value="1"/>
</dbReference>
<keyword evidence="10" id="KW-0812">Transmembrane</keyword>
<dbReference type="InterPro" id="IPR003594">
    <property type="entry name" value="HATPase_dom"/>
</dbReference>
<evidence type="ECO:0000313" key="13">
    <source>
        <dbReference type="Proteomes" id="UP000289437"/>
    </source>
</evidence>
<evidence type="ECO:0000256" key="3">
    <source>
        <dbReference type="ARBA" id="ARBA00022553"/>
    </source>
</evidence>
<evidence type="ECO:0000256" key="7">
    <source>
        <dbReference type="ARBA" id="ARBA00022840"/>
    </source>
</evidence>
<dbReference type="InterPro" id="IPR004358">
    <property type="entry name" value="Sig_transdc_His_kin-like_C"/>
</dbReference>
<organism evidence="12 13">
    <name type="scientific">Granulicella sibirica</name>
    <dbReference type="NCBI Taxonomy" id="2479048"/>
    <lineage>
        <taxon>Bacteria</taxon>
        <taxon>Pseudomonadati</taxon>
        <taxon>Acidobacteriota</taxon>
        <taxon>Terriglobia</taxon>
        <taxon>Terriglobales</taxon>
        <taxon>Acidobacteriaceae</taxon>
        <taxon>Granulicella</taxon>
    </lineage>
</organism>
<reference evidence="13" key="2">
    <citation type="submission" date="2019-02" db="EMBL/GenBank/DDBJ databases">
        <title>Granulicella sibirica sp. nov., a psychrotolerant acidobacterium isolated from an organic soil layer in forested tundra, West Siberia.</title>
        <authorList>
            <person name="Oshkin I.Y."/>
            <person name="Kulichevskaya I.S."/>
            <person name="Rijpstra W.I.C."/>
            <person name="Sinninghe Damste J.S."/>
            <person name="Rakitin A.L."/>
            <person name="Ravin N.V."/>
            <person name="Dedysh S.N."/>
        </authorList>
    </citation>
    <scope>NUCLEOTIDE SEQUENCE [LARGE SCALE GENOMIC DNA]</scope>
    <source>
        <strain evidence="13">AF10</strain>
    </source>
</reference>
<evidence type="ECO:0000256" key="2">
    <source>
        <dbReference type="ARBA" id="ARBA00012438"/>
    </source>
</evidence>
<dbReference type="InterPro" id="IPR058544">
    <property type="entry name" value="ETR1_N"/>
</dbReference>
<evidence type="ECO:0000256" key="6">
    <source>
        <dbReference type="ARBA" id="ARBA00022777"/>
    </source>
</evidence>
<feature type="transmembrane region" description="Helical" evidence="10">
    <location>
        <begin position="83"/>
        <end position="108"/>
    </location>
</feature>
<dbReference type="InterPro" id="IPR036097">
    <property type="entry name" value="HisK_dim/P_sf"/>
</dbReference>